<accession>A0ABW0TYW1</accession>
<evidence type="ECO:0000313" key="3">
    <source>
        <dbReference type="Proteomes" id="UP001596071"/>
    </source>
</evidence>
<organism evidence="2 3">
    <name type="scientific">Sporosarcina koreensis</name>
    <dbReference type="NCBI Taxonomy" id="334735"/>
    <lineage>
        <taxon>Bacteria</taxon>
        <taxon>Bacillati</taxon>
        <taxon>Bacillota</taxon>
        <taxon>Bacilli</taxon>
        <taxon>Bacillales</taxon>
        <taxon>Caryophanaceae</taxon>
        <taxon>Sporosarcina</taxon>
    </lineage>
</organism>
<keyword evidence="3" id="KW-1185">Reference proteome</keyword>
<sequence length="99" mass="11437">MNEKGYSWPESILSLVIITVIFGTLLPFYSHMSAHLEMKKLSMHAAESAYHGAIFYHAYGMLAGVNRIEKTVYNWSVESERICVTYHYIERELVKCIAF</sequence>
<comment type="caution">
    <text evidence="2">The sequence shown here is derived from an EMBL/GenBank/DDBJ whole genome shotgun (WGS) entry which is preliminary data.</text>
</comment>
<keyword evidence="1" id="KW-0812">Transmembrane</keyword>
<proteinExistence type="predicted"/>
<name>A0ABW0TYW1_9BACL</name>
<evidence type="ECO:0008006" key="4">
    <source>
        <dbReference type="Google" id="ProtNLM"/>
    </source>
</evidence>
<evidence type="ECO:0000313" key="2">
    <source>
        <dbReference type="EMBL" id="MFC5603541.1"/>
    </source>
</evidence>
<feature type="transmembrane region" description="Helical" evidence="1">
    <location>
        <begin position="12"/>
        <end position="30"/>
    </location>
</feature>
<protein>
    <recommendedName>
        <fullName evidence="4">Competence protein ComGE</fullName>
    </recommendedName>
</protein>
<reference evidence="3" key="1">
    <citation type="journal article" date="2019" name="Int. J. Syst. Evol. Microbiol.">
        <title>The Global Catalogue of Microorganisms (GCM) 10K type strain sequencing project: providing services to taxonomists for standard genome sequencing and annotation.</title>
        <authorList>
            <consortium name="The Broad Institute Genomics Platform"/>
            <consortium name="The Broad Institute Genome Sequencing Center for Infectious Disease"/>
            <person name="Wu L."/>
            <person name="Ma J."/>
        </authorList>
    </citation>
    <scope>NUCLEOTIDE SEQUENCE [LARGE SCALE GENOMIC DNA]</scope>
    <source>
        <strain evidence="3">KACC 11299</strain>
    </source>
</reference>
<keyword evidence="1" id="KW-0472">Membrane</keyword>
<dbReference type="EMBL" id="JBHSNP010000011">
    <property type="protein sequence ID" value="MFC5603541.1"/>
    <property type="molecule type" value="Genomic_DNA"/>
</dbReference>
<evidence type="ECO:0000256" key="1">
    <source>
        <dbReference type="SAM" id="Phobius"/>
    </source>
</evidence>
<keyword evidence="1" id="KW-1133">Transmembrane helix</keyword>
<gene>
    <name evidence="2" type="ORF">ACFPTP_09925</name>
</gene>
<dbReference type="RefSeq" id="WP_381444153.1">
    <property type="nucleotide sequence ID" value="NZ_JBHSNP010000011.1"/>
</dbReference>
<dbReference type="Proteomes" id="UP001596071">
    <property type="component" value="Unassembled WGS sequence"/>
</dbReference>